<dbReference type="Proteomes" id="UP000219453">
    <property type="component" value="Unassembled WGS sequence"/>
</dbReference>
<name>A0A285NZK2_NATPI</name>
<reference evidence="1 2" key="1">
    <citation type="submission" date="2017-09" db="EMBL/GenBank/DDBJ databases">
        <authorList>
            <person name="Ehlers B."/>
            <person name="Leendertz F.H."/>
        </authorList>
    </citation>
    <scope>NUCLEOTIDE SEQUENCE [LARGE SCALE GENOMIC DNA]</scope>
    <source>
        <strain evidence="1 2">DSM 27208</strain>
    </source>
</reference>
<dbReference type="AlphaFoldDB" id="A0A285NZK2"/>
<gene>
    <name evidence="1" type="ORF">SAMN06269185_2316</name>
</gene>
<dbReference type="NCBIfam" id="NF038353">
    <property type="entry name" value="FxLYD_dom"/>
    <property type="match status" value="1"/>
</dbReference>
<dbReference type="PROSITE" id="PS51318">
    <property type="entry name" value="TAT"/>
    <property type="match status" value="1"/>
</dbReference>
<dbReference type="EMBL" id="OBEJ01000003">
    <property type="protein sequence ID" value="SNZ14924.1"/>
    <property type="molecule type" value="Genomic_DNA"/>
</dbReference>
<organism evidence="1 2">
    <name type="scientific">Natronoarchaeum philippinense</name>
    <dbReference type="NCBI Taxonomy" id="558529"/>
    <lineage>
        <taxon>Archaea</taxon>
        <taxon>Methanobacteriati</taxon>
        <taxon>Methanobacteriota</taxon>
        <taxon>Stenosarchaea group</taxon>
        <taxon>Halobacteria</taxon>
        <taxon>Halobacteriales</taxon>
        <taxon>Natronoarchaeaceae</taxon>
    </lineage>
</organism>
<proteinExistence type="predicted"/>
<accession>A0A285NZK2</accession>
<sequence>MDAQSRPSRRRVLALVGVGTAGVAGCLSDGGATAYGPQTAVDLTGNGSLDNASTASTQQAFASTTPNSAAMRVDGLELLDHEPVAAGGYKGLTVRGRVRNTRQRPIGYVEVRTRFYDADGTQLGTYLASTSDLAADTEWAFEVVVLESPADVASYDAGAFGVPP</sequence>
<dbReference type="InterPro" id="IPR006311">
    <property type="entry name" value="TAT_signal"/>
</dbReference>
<dbReference type="InterPro" id="IPR047676">
    <property type="entry name" value="FxLYD_dom"/>
</dbReference>
<protein>
    <submittedName>
        <fullName evidence="1">Uncharacterized protein</fullName>
    </submittedName>
</protein>
<evidence type="ECO:0000313" key="2">
    <source>
        <dbReference type="Proteomes" id="UP000219453"/>
    </source>
</evidence>
<dbReference type="PROSITE" id="PS51257">
    <property type="entry name" value="PROKAR_LIPOPROTEIN"/>
    <property type="match status" value="1"/>
</dbReference>
<evidence type="ECO:0000313" key="1">
    <source>
        <dbReference type="EMBL" id="SNZ14924.1"/>
    </source>
</evidence>
<dbReference type="RefSeq" id="WP_097009241.1">
    <property type="nucleotide sequence ID" value="NZ_OBEJ01000003.1"/>
</dbReference>
<dbReference type="OrthoDB" id="214274at2157"/>
<keyword evidence="2" id="KW-1185">Reference proteome</keyword>